<name>A0A837G6U6_9VIBR</name>
<dbReference type="RefSeq" id="WP_045985899.1">
    <property type="nucleotide sequence ID" value="NZ_CP063052.1"/>
</dbReference>
<comment type="caution">
    <text evidence="1">The sequence shown here is derived from an EMBL/GenBank/DDBJ whole genome shotgun (WGS) entry which is preliminary data.</text>
</comment>
<reference evidence="1" key="1">
    <citation type="journal article" date="2015" name="BMC Genomics">
        <title>Genome mining reveals unlocked bioactive potential of marine Gram-negative bacteria.</title>
        <authorList>
            <person name="Machado H."/>
            <person name="Sonnenschein E.C."/>
            <person name="Melchiorsen J."/>
            <person name="Gram L."/>
        </authorList>
    </citation>
    <scope>NUCLEOTIDE SEQUENCE</scope>
    <source>
        <strain evidence="1">S2052</strain>
    </source>
</reference>
<accession>A0A837G6U6</accession>
<evidence type="ECO:0000313" key="1">
    <source>
        <dbReference type="EMBL" id="KJY73271.1"/>
    </source>
</evidence>
<organism evidence="1">
    <name type="scientific">Vibrio coralliilyticus</name>
    <dbReference type="NCBI Taxonomy" id="190893"/>
    <lineage>
        <taxon>Bacteria</taxon>
        <taxon>Pseudomonadati</taxon>
        <taxon>Pseudomonadota</taxon>
        <taxon>Gammaproteobacteria</taxon>
        <taxon>Vibrionales</taxon>
        <taxon>Vibrionaceae</taxon>
        <taxon>Vibrio</taxon>
    </lineage>
</organism>
<gene>
    <name evidence="1" type="ORF">TW71_10905</name>
</gene>
<proteinExistence type="predicted"/>
<protein>
    <submittedName>
        <fullName evidence="1">Uncharacterized protein</fullName>
    </submittedName>
</protein>
<sequence>MHSKALTQFISLLMLLVVAMGMTASTIGEFRSHGLASVVVTKHHHTHSAHHPVSAIETDLASQHDASSHSHDKADIKDASLIVFSHLREADINRQSHGLPIRSPFKIERPPRTQLFV</sequence>
<dbReference type="AlphaFoldDB" id="A0A837G6U6"/>
<dbReference type="EMBL" id="JXXR01000011">
    <property type="protein sequence ID" value="KJY73271.1"/>
    <property type="molecule type" value="Genomic_DNA"/>
</dbReference>